<evidence type="ECO:0000313" key="9">
    <source>
        <dbReference type="Proteomes" id="UP001085076"/>
    </source>
</evidence>
<keyword evidence="9" id="KW-1185">Reference proteome</keyword>
<evidence type="ECO:0008006" key="10">
    <source>
        <dbReference type="Google" id="ProtNLM"/>
    </source>
</evidence>
<dbReference type="EMBL" id="JAGGNH010000009">
    <property type="protein sequence ID" value="KAJ0963161.1"/>
    <property type="molecule type" value="Genomic_DNA"/>
</dbReference>
<name>A0A9D5BYV4_9LILI</name>
<dbReference type="Pfam" id="PF06813">
    <property type="entry name" value="Nodulin-like"/>
    <property type="match status" value="1"/>
</dbReference>
<evidence type="ECO:0000259" key="6">
    <source>
        <dbReference type="Pfam" id="PF06813"/>
    </source>
</evidence>
<feature type="transmembrane region" description="Helical" evidence="5">
    <location>
        <begin position="435"/>
        <end position="457"/>
    </location>
</feature>
<dbReference type="Pfam" id="PF23262">
    <property type="entry name" value="NFD4_C"/>
    <property type="match status" value="1"/>
</dbReference>
<dbReference type="InterPro" id="IPR036259">
    <property type="entry name" value="MFS_trans_sf"/>
</dbReference>
<accession>A0A9D5BYV4</accession>
<gene>
    <name evidence="8" type="ORF">J5N97_028283</name>
</gene>
<feature type="transmembrane region" description="Helical" evidence="5">
    <location>
        <begin position="83"/>
        <end position="104"/>
    </location>
</feature>
<feature type="transmembrane region" description="Helical" evidence="5">
    <location>
        <begin position="245"/>
        <end position="263"/>
    </location>
</feature>
<evidence type="ECO:0000256" key="1">
    <source>
        <dbReference type="ARBA" id="ARBA00004141"/>
    </source>
</evidence>
<organism evidence="8 9">
    <name type="scientific">Dioscorea zingiberensis</name>
    <dbReference type="NCBI Taxonomy" id="325984"/>
    <lineage>
        <taxon>Eukaryota</taxon>
        <taxon>Viridiplantae</taxon>
        <taxon>Streptophyta</taxon>
        <taxon>Embryophyta</taxon>
        <taxon>Tracheophyta</taxon>
        <taxon>Spermatophyta</taxon>
        <taxon>Magnoliopsida</taxon>
        <taxon>Liliopsida</taxon>
        <taxon>Dioscoreales</taxon>
        <taxon>Dioscoreaceae</taxon>
        <taxon>Dioscorea</taxon>
    </lineage>
</organism>
<dbReference type="InterPro" id="IPR056555">
    <property type="entry name" value="NFD4_C"/>
</dbReference>
<protein>
    <recommendedName>
        <fullName evidence="10">Nodulin-like domain-containing protein</fullName>
    </recommendedName>
</protein>
<feature type="transmembrane region" description="Helical" evidence="5">
    <location>
        <begin position="410"/>
        <end position="429"/>
    </location>
</feature>
<feature type="transmembrane region" description="Helical" evidence="5">
    <location>
        <begin position="330"/>
        <end position="357"/>
    </location>
</feature>
<feature type="transmembrane region" description="Helical" evidence="5">
    <location>
        <begin position="369"/>
        <end position="389"/>
    </location>
</feature>
<feature type="transmembrane region" description="Helical" evidence="5">
    <location>
        <begin position="469"/>
        <end position="493"/>
    </location>
</feature>
<evidence type="ECO:0000313" key="8">
    <source>
        <dbReference type="EMBL" id="KAJ0963161.1"/>
    </source>
</evidence>
<reference evidence="8" key="2">
    <citation type="journal article" date="2022" name="Hortic Res">
        <title>The genome of Dioscorea zingiberensis sheds light on the biosynthesis, origin and evolution of the medicinally important diosgenin saponins.</title>
        <authorList>
            <person name="Li Y."/>
            <person name="Tan C."/>
            <person name="Li Z."/>
            <person name="Guo J."/>
            <person name="Li S."/>
            <person name="Chen X."/>
            <person name="Wang C."/>
            <person name="Dai X."/>
            <person name="Yang H."/>
            <person name="Song W."/>
            <person name="Hou L."/>
            <person name="Xu J."/>
            <person name="Tong Z."/>
            <person name="Xu A."/>
            <person name="Yuan X."/>
            <person name="Wang W."/>
            <person name="Yang Q."/>
            <person name="Chen L."/>
            <person name="Sun Z."/>
            <person name="Wang K."/>
            <person name="Pan B."/>
            <person name="Chen J."/>
            <person name="Bao Y."/>
            <person name="Liu F."/>
            <person name="Qi X."/>
            <person name="Gang D.R."/>
            <person name="Wen J."/>
            <person name="Li J."/>
        </authorList>
    </citation>
    <scope>NUCLEOTIDE SEQUENCE</scope>
    <source>
        <strain evidence="8">Dzin_1.0</strain>
    </source>
</reference>
<reference evidence="8" key="1">
    <citation type="submission" date="2021-03" db="EMBL/GenBank/DDBJ databases">
        <authorList>
            <person name="Li Z."/>
            <person name="Yang C."/>
        </authorList>
    </citation>
    <scope>NUCLEOTIDE SEQUENCE</scope>
    <source>
        <strain evidence="8">Dzin_1.0</strain>
        <tissue evidence="8">Leaf</tissue>
    </source>
</reference>
<comment type="caution">
    <text evidence="8">The sequence shown here is derived from an EMBL/GenBank/DDBJ whole genome shotgun (WGS) entry which is preliminary data.</text>
</comment>
<feature type="transmembrane region" description="Helical" evidence="5">
    <location>
        <begin position="513"/>
        <end position="536"/>
    </location>
</feature>
<evidence type="ECO:0000256" key="2">
    <source>
        <dbReference type="ARBA" id="ARBA00022692"/>
    </source>
</evidence>
<keyword evidence="4 5" id="KW-0472">Membrane</keyword>
<dbReference type="Proteomes" id="UP001085076">
    <property type="component" value="Miscellaneous, Linkage group lg09"/>
</dbReference>
<dbReference type="GO" id="GO:0016020">
    <property type="term" value="C:membrane"/>
    <property type="evidence" value="ECO:0007669"/>
    <property type="project" value="UniProtKB-SubCell"/>
</dbReference>
<dbReference type="OrthoDB" id="410267at2759"/>
<keyword evidence="3 5" id="KW-1133">Transmembrane helix</keyword>
<dbReference type="CDD" id="cd17354">
    <property type="entry name" value="MFS_Mch1p_like"/>
    <property type="match status" value="1"/>
</dbReference>
<feature type="domain" description="Nodulin-like" evidence="6">
    <location>
        <begin position="18"/>
        <end position="263"/>
    </location>
</feature>
<dbReference type="SUPFAM" id="SSF103473">
    <property type="entry name" value="MFS general substrate transporter"/>
    <property type="match status" value="1"/>
</dbReference>
<evidence type="ECO:0000259" key="7">
    <source>
        <dbReference type="Pfam" id="PF23262"/>
    </source>
</evidence>
<sequence>MFAGSDGCSLARHIIQGRWFMVFGSFLIMSAAGATYIFAIYSKEVKSTLGYNQQELNTLAFFKDLGANVGILSAIVGELAPPWVVLSIGAVMNLSGYLLIYLSLTGHIPHPKLWQMCLFIAVGANSQTFANTGVLVTCVNNFPESRGIILGLLKGFVGLSGAIFTQLYLAFYGHDSKSLVLLIAWLPAAISIVFVHTIRIIKIVRQANEFRVFCYFLYISLALAAYLMAMIIIQRNFTFPPIGYRVNAGAIILLLFLPLLVVIKQEFLLWKQKRSTTSNTTLVEITTLPTPPSAETAETAATVTATSSSNPSKKFSLGAMFKPPKRGEDYSIIQSIVSIDMVIIFFASMCGLGGVLTAVDNMAQIGESLGYPSASIGVFISLTSIWNYLGRVFSGFVSEMLLSRYKFPRPLMFAIILFICCFGHLLIALGFPGTLYLASVIMGFCLGAQMPLIFSIISELFGLKYFATLYNIGNLASPLASYILNVRIAGHLYDRETAKQNKGTTTCIGVDCFKLSFLIIAALTMLGALVLLFLVWRTKDFYRGDIYAKFRVTGTEVVEKGTSDETKVDENK</sequence>
<feature type="domain" description="NFD4 C-terminal" evidence="7">
    <location>
        <begin position="343"/>
        <end position="542"/>
    </location>
</feature>
<evidence type="ECO:0000256" key="5">
    <source>
        <dbReference type="SAM" id="Phobius"/>
    </source>
</evidence>
<evidence type="ECO:0000256" key="4">
    <source>
        <dbReference type="ARBA" id="ARBA00023136"/>
    </source>
</evidence>
<dbReference type="PANTHER" id="PTHR21576:SF84">
    <property type="entry name" value="FAMILY PROTEIN, PUTATIVE, EXPRESSED-RELATED"/>
    <property type="match status" value="1"/>
</dbReference>
<keyword evidence="2 5" id="KW-0812">Transmembrane</keyword>
<feature type="transmembrane region" description="Helical" evidence="5">
    <location>
        <begin position="19"/>
        <end position="41"/>
    </location>
</feature>
<feature type="transmembrane region" description="Helical" evidence="5">
    <location>
        <begin position="213"/>
        <end position="233"/>
    </location>
</feature>
<comment type="subcellular location">
    <subcellularLocation>
        <location evidence="1">Membrane</location>
        <topology evidence="1">Multi-pass membrane protein</topology>
    </subcellularLocation>
</comment>
<feature type="transmembrane region" description="Helical" evidence="5">
    <location>
        <begin position="152"/>
        <end position="173"/>
    </location>
</feature>
<dbReference type="Gene3D" id="1.20.1250.20">
    <property type="entry name" value="MFS general substrate transporter like domains"/>
    <property type="match status" value="1"/>
</dbReference>
<dbReference type="InterPro" id="IPR010658">
    <property type="entry name" value="Nodulin-like"/>
</dbReference>
<dbReference type="AlphaFoldDB" id="A0A9D5BYV4"/>
<feature type="transmembrane region" description="Helical" evidence="5">
    <location>
        <begin position="179"/>
        <end position="201"/>
    </location>
</feature>
<dbReference type="PANTHER" id="PTHR21576">
    <property type="entry name" value="UNCHARACTERIZED NODULIN-LIKE PROTEIN"/>
    <property type="match status" value="1"/>
</dbReference>
<evidence type="ECO:0000256" key="3">
    <source>
        <dbReference type="ARBA" id="ARBA00022989"/>
    </source>
</evidence>
<proteinExistence type="predicted"/>